<dbReference type="Proteomes" id="UP000483362">
    <property type="component" value="Unassembled WGS sequence"/>
</dbReference>
<protein>
    <submittedName>
        <fullName evidence="1">Uncharacterized protein</fullName>
    </submittedName>
</protein>
<evidence type="ECO:0000313" key="1">
    <source>
        <dbReference type="EMBL" id="MSS16258.1"/>
    </source>
</evidence>
<sequence>MALWRVTVKKCGNANGLKLETGMSVEVSVKTSSDPLKFGDGMDAISDAFSSKYGFDSRKFRSISMQYYLESKKI</sequence>
<keyword evidence="2" id="KW-1185">Reference proteome</keyword>
<comment type="caution">
    <text evidence="1">The sequence shown here is derived from an EMBL/GenBank/DDBJ whole genome shotgun (WGS) entry which is preliminary data.</text>
</comment>
<dbReference type="Pfam" id="PF19637">
    <property type="entry name" value="DUF6140"/>
    <property type="match status" value="1"/>
</dbReference>
<name>A0A6L5XAK3_9BACT</name>
<dbReference type="RefSeq" id="WP_154327955.1">
    <property type="nucleotide sequence ID" value="NZ_CP045696.1"/>
</dbReference>
<gene>
    <name evidence="1" type="ORF">FYJ29_00490</name>
</gene>
<dbReference type="EMBL" id="VULT01000001">
    <property type="protein sequence ID" value="MSS16258.1"/>
    <property type="molecule type" value="Genomic_DNA"/>
</dbReference>
<evidence type="ECO:0000313" key="2">
    <source>
        <dbReference type="Proteomes" id="UP000483362"/>
    </source>
</evidence>
<reference evidence="1 2" key="1">
    <citation type="submission" date="2019-08" db="EMBL/GenBank/DDBJ databases">
        <title>In-depth cultivation of the pig gut microbiome towards novel bacterial diversity and tailored functional studies.</title>
        <authorList>
            <person name="Wylensek D."/>
            <person name="Hitch T.C.A."/>
            <person name="Clavel T."/>
        </authorList>
    </citation>
    <scope>NUCLEOTIDE SEQUENCE [LARGE SCALE GENOMIC DNA]</scope>
    <source>
        <strain evidence="1 2">Oil-RF-744-WCA-WT-10</strain>
    </source>
</reference>
<proteinExistence type="predicted"/>
<accession>A0A6L5XAK3</accession>
<dbReference type="InterPro" id="IPR046138">
    <property type="entry name" value="DUF6140"/>
</dbReference>
<organism evidence="1 2">
    <name type="scientific">Sodaliphilus pleomorphus</name>
    <dbReference type="NCBI Taxonomy" id="2606626"/>
    <lineage>
        <taxon>Bacteria</taxon>
        <taxon>Pseudomonadati</taxon>
        <taxon>Bacteroidota</taxon>
        <taxon>Bacteroidia</taxon>
        <taxon>Bacteroidales</taxon>
        <taxon>Muribaculaceae</taxon>
        <taxon>Sodaliphilus</taxon>
    </lineage>
</organism>
<dbReference type="AlphaFoldDB" id="A0A6L5XAK3"/>